<dbReference type="AlphaFoldDB" id="A0A8C7Y9U3"/>
<name>A0A8C7Y9U3_9TELE</name>
<evidence type="ECO:0000313" key="3">
    <source>
        <dbReference type="Proteomes" id="UP000694383"/>
    </source>
</evidence>
<evidence type="ECO:0000256" key="1">
    <source>
        <dbReference type="SAM" id="SignalP"/>
    </source>
</evidence>
<feature type="signal peptide" evidence="1">
    <location>
        <begin position="1"/>
        <end position="19"/>
    </location>
</feature>
<sequence length="323" mass="37702">MSMHLLLLFFIITSSFIELKYLNKCLRTSVKYNLPLWEKFEGQVPKDAVRIKKNVEMLVCRNMEKKCVLGILKGSKCEYEEGEEGKLDHPDSFEVLVNKDDFESLEWKREAKSLPAVKSAKRKQLEKIFSIQKTKTKDMKKLESKTGRSKVLTVSYENVMEHEISDYVEEEKKTKEIEISKKKDKKEFINREKDEVPKTITSTIKTKSEERWDLTYSITTGEKLMFKGGPKSFKAGLESSLHFTATKHKENSFVEEEGLEASINAKVPPKSKCTFDLVIRKIRVEIPFNATLIHRFNRGEPKRKLIMFYLLERLKLRGKFVNL</sequence>
<proteinExistence type="predicted"/>
<reference evidence="2" key="2">
    <citation type="submission" date="2025-09" db="UniProtKB">
        <authorList>
            <consortium name="Ensembl"/>
        </authorList>
    </citation>
    <scope>IDENTIFICATION</scope>
</reference>
<protein>
    <submittedName>
        <fullName evidence="2">Uncharacterized protein</fullName>
    </submittedName>
</protein>
<reference evidence="2" key="1">
    <citation type="submission" date="2025-08" db="UniProtKB">
        <authorList>
            <consortium name="Ensembl"/>
        </authorList>
    </citation>
    <scope>IDENTIFICATION</scope>
</reference>
<organism evidence="2 3">
    <name type="scientific">Oryzias sinensis</name>
    <name type="common">Chinese medaka</name>
    <dbReference type="NCBI Taxonomy" id="183150"/>
    <lineage>
        <taxon>Eukaryota</taxon>
        <taxon>Metazoa</taxon>
        <taxon>Chordata</taxon>
        <taxon>Craniata</taxon>
        <taxon>Vertebrata</taxon>
        <taxon>Euteleostomi</taxon>
        <taxon>Actinopterygii</taxon>
        <taxon>Neopterygii</taxon>
        <taxon>Teleostei</taxon>
        <taxon>Neoteleostei</taxon>
        <taxon>Acanthomorphata</taxon>
        <taxon>Ovalentaria</taxon>
        <taxon>Atherinomorphae</taxon>
        <taxon>Beloniformes</taxon>
        <taxon>Adrianichthyidae</taxon>
        <taxon>Oryziinae</taxon>
        <taxon>Oryzias</taxon>
    </lineage>
</organism>
<accession>A0A8C7Y9U3</accession>
<feature type="chain" id="PRO_5034376152" evidence="1">
    <location>
        <begin position="20"/>
        <end position="323"/>
    </location>
</feature>
<keyword evidence="1" id="KW-0732">Signal</keyword>
<dbReference type="Ensembl" id="ENSOSIT00000026889.1">
    <property type="protein sequence ID" value="ENSOSIP00000025497.1"/>
    <property type="gene ID" value="ENSOSIG00000013360.1"/>
</dbReference>
<evidence type="ECO:0000313" key="2">
    <source>
        <dbReference type="Ensembl" id="ENSOSIP00000025497.1"/>
    </source>
</evidence>
<dbReference type="SUPFAM" id="SSF56973">
    <property type="entry name" value="Aerolisin/ETX pore-forming domain"/>
    <property type="match status" value="1"/>
</dbReference>
<dbReference type="Proteomes" id="UP000694383">
    <property type="component" value="Unplaced"/>
</dbReference>
<dbReference type="Gene3D" id="2.170.15.10">
    <property type="entry name" value="Proaerolysin, chain A, domain 3"/>
    <property type="match status" value="1"/>
</dbReference>
<keyword evidence="3" id="KW-1185">Reference proteome</keyword>